<dbReference type="GO" id="GO:0015768">
    <property type="term" value="P:maltose transport"/>
    <property type="evidence" value="ECO:0007669"/>
    <property type="project" value="TreeGrafter"/>
</dbReference>
<feature type="region of interest" description="Disordered" evidence="4">
    <location>
        <begin position="23"/>
        <end position="43"/>
    </location>
</feature>
<dbReference type="EMBL" id="BOSE01000007">
    <property type="protein sequence ID" value="GIP17855.1"/>
    <property type="molecule type" value="Genomic_DNA"/>
</dbReference>
<evidence type="ECO:0000256" key="3">
    <source>
        <dbReference type="ARBA" id="ARBA00022729"/>
    </source>
</evidence>
<dbReference type="Gene3D" id="3.40.190.10">
    <property type="entry name" value="Periplasmic binding protein-like II"/>
    <property type="match status" value="2"/>
</dbReference>
<evidence type="ECO:0000256" key="4">
    <source>
        <dbReference type="SAM" id="MobiDB-lite"/>
    </source>
</evidence>
<dbReference type="GO" id="GO:0042956">
    <property type="term" value="P:maltodextrin transmembrane transport"/>
    <property type="evidence" value="ECO:0007669"/>
    <property type="project" value="TreeGrafter"/>
</dbReference>
<reference evidence="6" key="1">
    <citation type="submission" date="2021-03" db="EMBL/GenBank/DDBJ databases">
        <title>Antimicrobial resistance genes in bacteria isolated from Japanese honey, and their potential for conferring macrolide and lincosamide resistance in the American foulbrood pathogen Paenibacillus larvae.</title>
        <authorList>
            <person name="Okamoto M."/>
            <person name="Kumagai M."/>
            <person name="Kanamori H."/>
            <person name="Takamatsu D."/>
        </authorList>
    </citation>
    <scope>NUCLEOTIDE SEQUENCE</scope>
    <source>
        <strain evidence="6">J40TS1</strain>
    </source>
</reference>
<dbReference type="Pfam" id="PF01547">
    <property type="entry name" value="SBP_bac_1"/>
    <property type="match status" value="1"/>
</dbReference>
<dbReference type="InterPro" id="IPR006059">
    <property type="entry name" value="SBP"/>
</dbReference>
<dbReference type="AlphaFoldDB" id="A0A920CYX2"/>
<evidence type="ECO:0000313" key="6">
    <source>
        <dbReference type="EMBL" id="GIP17855.1"/>
    </source>
</evidence>
<dbReference type="SUPFAM" id="SSF53850">
    <property type="entry name" value="Periplasmic binding protein-like II"/>
    <property type="match status" value="1"/>
</dbReference>
<comment type="similarity">
    <text evidence="1">Belongs to the bacterial solute-binding protein 1 family.</text>
</comment>
<accession>A0A920CYX2</accession>
<protein>
    <submittedName>
        <fullName evidence="6">Sugar-binding protein</fullName>
    </submittedName>
</protein>
<dbReference type="PANTHER" id="PTHR30061">
    <property type="entry name" value="MALTOSE-BINDING PERIPLASMIC PROTEIN"/>
    <property type="match status" value="1"/>
</dbReference>
<dbReference type="Proteomes" id="UP000683139">
    <property type="component" value="Unassembled WGS sequence"/>
</dbReference>
<dbReference type="GO" id="GO:0055052">
    <property type="term" value="C:ATP-binding cassette (ABC) transporter complex, substrate-binding subunit-containing"/>
    <property type="evidence" value="ECO:0007669"/>
    <property type="project" value="TreeGrafter"/>
</dbReference>
<feature type="chain" id="PRO_5039256775" evidence="5">
    <location>
        <begin position="20"/>
        <end position="429"/>
    </location>
</feature>
<dbReference type="PANTHER" id="PTHR30061:SF50">
    <property type="entry name" value="MALTOSE_MALTODEXTRIN-BINDING PERIPLASMIC PROTEIN"/>
    <property type="match status" value="1"/>
</dbReference>
<evidence type="ECO:0000256" key="5">
    <source>
        <dbReference type="SAM" id="SignalP"/>
    </source>
</evidence>
<organism evidence="6 7">
    <name type="scientific">Paenibacillus montaniterrae</name>
    <dbReference type="NCBI Taxonomy" id="429341"/>
    <lineage>
        <taxon>Bacteria</taxon>
        <taxon>Bacillati</taxon>
        <taxon>Bacillota</taxon>
        <taxon>Bacilli</taxon>
        <taxon>Bacillales</taxon>
        <taxon>Paenibacillaceae</taxon>
        <taxon>Paenibacillus</taxon>
    </lineage>
</organism>
<proteinExistence type="inferred from homology"/>
<dbReference type="GO" id="GO:1901982">
    <property type="term" value="F:maltose binding"/>
    <property type="evidence" value="ECO:0007669"/>
    <property type="project" value="TreeGrafter"/>
</dbReference>
<comment type="caution">
    <text evidence="6">The sequence shown here is derived from an EMBL/GenBank/DDBJ whole genome shotgun (WGS) entry which is preliminary data.</text>
</comment>
<feature type="compositionally biased region" description="Polar residues" evidence="4">
    <location>
        <begin position="23"/>
        <end position="36"/>
    </location>
</feature>
<feature type="signal peptide" evidence="5">
    <location>
        <begin position="1"/>
        <end position="19"/>
    </location>
</feature>
<keyword evidence="2" id="KW-0813">Transport</keyword>
<keyword evidence="7" id="KW-1185">Reference proteome</keyword>
<keyword evidence="3 5" id="KW-0732">Signal</keyword>
<sequence length="429" mass="46899">MRKWSWMTILVAVMLLVSACGSNSSGSQHNKQQSNGGNSGSEAEKQDVTLSFIHWRGEDVEVLDGIIAKFEQEYPYIHVETQVFPSDQYQSTAQAKIADGSVGDVFTVFPGAQFQAIARAGLFTDLTGESFVEHFEPNLIAAGQQDGKQFALPYQLVYNIPIYNVALFEQHQVEVPLDWDSFLAALEVFKQAGLTPIAFPGADIGPGQLMNSMVMNNAPDEDIFVKLEAGEAKLTDEWWVKTLAQFKELNDKGYLQKDAVGAKQDSSIALFVQEQAAILGTGSFHLASNKASNPNLKQGLLAPITVSADEAVYEGIHTTTFMLAVNSKSKHTEEAKLFIEFLSRSDIAAEYANGTGQNVTVKDVEYTSEELQIVSEWTTKHTRFQPRFTISNGEVQKAVTNSIQAVLSGVSAEQAAAEAQAIVEQQIGQ</sequence>
<evidence type="ECO:0000256" key="2">
    <source>
        <dbReference type="ARBA" id="ARBA00022448"/>
    </source>
</evidence>
<evidence type="ECO:0000256" key="1">
    <source>
        <dbReference type="ARBA" id="ARBA00008520"/>
    </source>
</evidence>
<dbReference type="PROSITE" id="PS51257">
    <property type="entry name" value="PROKAR_LIPOPROTEIN"/>
    <property type="match status" value="1"/>
</dbReference>
<name>A0A920CYX2_9BACL</name>
<gene>
    <name evidence="6" type="ORF">J40TS1_34970</name>
</gene>
<dbReference type="RefSeq" id="WP_213517652.1">
    <property type="nucleotide sequence ID" value="NZ_BOSE01000007.1"/>
</dbReference>
<evidence type="ECO:0000313" key="7">
    <source>
        <dbReference type="Proteomes" id="UP000683139"/>
    </source>
</evidence>